<evidence type="ECO:0000256" key="1">
    <source>
        <dbReference type="ARBA" id="ARBA00004123"/>
    </source>
</evidence>
<feature type="compositionally biased region" description="Acidic residues" evidence="5">
    <location>
        <begin position="783"/>
        <end position="793"/>
    </location>
</feature>
<dbReference type="EMBL" id="HG970335">
    <property type="status" value="NOT_ANNOTATED_CDS"/>
    <property type="molecule type" value="Genomic_DNA"/>
</dbReference>
<comment type="subcellular location">
    <subcellularLocation>
        <location evidence="1">Nucleus</location>
    </subcellularLocation>
</comment>
<reference evidence="7" key="3">
    <citation type="submission" date="2017-01" db="UniProtKB">
        <authorList>
            <consortium name="EnsemblFungi"/>
        </authorList>
    </citation>
    <scope>IDENTIFICATION</scope>
    <source>
        <strain evidence="7">PH-1 / ATCC MYA-4620 / FGSC 9075 / NRRL 31084</strain>
    </source>
</reference>
<feature type="compositionally biased region" description="Acidic residues" evidence="5">
    <location>
        <begin position="765"/>
        <end position="776"/>
    </location>
</feature>
<evidence type="ECO:0000313" key="7">
    <source>
        <dbReference type="EnsemblFungi" id="CEF85109"/>
    </source>
</evidence>
<feature type="domain" description="Pre-rRNA-processing protein RIX1 N-terminal" evidence="6">
    <location>
        <begin position="38"/>
        <end position="249"/>
    </location>
</feature>
<dbReference type="InterPro" id="IPR016024">
    <property type="entry name" value="ARM-type_fold"/>
</dbReference>
<dbReference type="GO" id="GO:0006364">
    <property type="term" value="P:rRNA processing"/>
    <property type="evidence" value="ECO:0007669"/>
    <property type="project" value="TreeGrafter"/>
</dbReference>
<sequence length="793" mass="86387">MTNIFKSLLCRKASETLHTLSSELTQSSILMATSSPPDLRVLLRKLNAIKEPQLLLHALPSLINHVLHCKEALSTPVDIKAKNGSSEAATLIPKLKLKISSLLIGRTTRESRFVAIALIKTMVDVGGWEVVRECKDWASGLLDVIEKNDPMASKELAIVTLARIYIFVQPYQTLSREIATPSIPRYVTACLKLVSAPQSGEKLQTPLSVIETICDTLSALVPLYPTTVRPSSSKLKIAVKPYLAPTQSDEIVIPHTLQRASRKLVISLHHVAAKSGGSDEWAKLIDTLLNELHSTADQVLRSVQESWEGSNGYTRSQVGVDGAPNGGGSSANELPSWSGLEAGSERLIGLFQYLSDCLKYPTKVPVTIPASALIDAASRLLLIARLSPKSQTWEQALQTNAAISRDEKDNLWAALPDIHISALHLIKALFQRLGQDSVAIAPEALDHIVRVFKSGINLPTVRTTSYTVLKEILTISGPTLSKSSVSSLDPVFGACCRDLQQDAGYLKDIEKQAASGTDSKKNSIAANADLFLNPQVNAVAVNTSLELEHKAAAVALLPIILSHLPQRHLKAALRGLVDQTAILTSNRDAMVASVLNPYKDQRGRVYPSILPHLTQQFPEDTSLEILRTNIRAGAQSLAEGEEPLEALPVEDEEDEEDEDQEMKDSDVDEEEMVPEKKGDLFQPGTLPTAPHAEKNLPIQSNPFAPIEKANASESQNAFARGSSPPKRKHEGSDSAPPKRQVLEKSSSPDRVLPAPIQSVPVVAQEVEEEDDDDDDESVHLNMELEDDDDDEEE</sequence>
<dbReference type="SUPFAM" id="SSF48371">
    <property type="entry name" value="ARM repeat"/>
    <property type="match status" value="1"/>
</dbReference>
<dbReference type="Pfam" id="PF08167">
    <property type="entry name" value="RIX1"/>
    <property type="match status" value="1"/>
</dbReference>
<feature type="compositionally biased region" description="Acidic residues" evidence="5">
    <location>
        <begin position="639"/>
        <end position="672"/>
    </location>
</feature>
<dbReference type="EnsemblFungi" id="CEF85109">
    <property type="protein sequence ID" value="CEF85109"/>
    <property type="gene ID" value="FGRRES_06661_M"/>
</dbReference>
<evidence type="ECO:0000259" key="6">
    <source>
        <dbReference type="Pfam" id="PF08167"/>
    </source>
</evidence>
<dbReference type="InterPro" id="IPR012583">
    <property type="entry name" value="RIX1_N"/>
</dbReference>
<evidence type="ECO:0000256" key="5">
    <source>
        <dbReference type="SAM" id="MobiDB-lite"/>
    </source>
</evidence>
<gene>
    <name evidence="7" type="primary">FG06661.1</name>
</gene>
<reference evidence="7" key="1">
    <citation type="journal article" date="2007" name="Science">
        <title>The Fusarium graminearum genome reveals a link between localized polymorphism and pathogen specialization.</title>
        <authorList>
            <person name="Cuomo C.A."/>
            <person name="Gueldener U."/>
            <person name="Xu J.-R."/>
            <person name="Trail F."/>
            <person name="Turgeon B.G."/>
            <person name="Di Pietro A."/>
            <person name="Walton J.D."/>
            <person name="Ma L.-J."/>
            <person name="Baker S.E."/>
            <person name="Rep M."/>
            <person name="Adam G."/>
            <person name="Antoniw J."/>
            <person name="Baldwin T."/>
            <person name="Calvo S.E."/>
            <person name="Chang Y.-L."/>
            <person name="DeCaprio D."/>
            <person name="Gale L.R."/>
            <person name="Gnerre S."/>
            <person name="Goswami R.S."/>
            <person name="Hammond-Kosack K."/>
            <person name="Harris L.J."/>
            <person name="Hilburn K."/>
            <person name="Kennell J.C."/>
            <person name="Kroken S."/>
            <person name="Magnuson J.K."/>
            <person name="Mannhaupt G."/>
            <person name="Mauceli E.W."/>
            <person name="Mewes H.-W."/>
            <person name="Mitterbauer R."/>
            <person name="Muehlbauer G."/>
            <person name="Muensterkoetter M."/>
            <person name="Nelson D."/>
            <person name="O'Donnell K."/>
            <person name="Ouellet T."/>
            <person name="Qi W."/>
            <person name="Quesneville H."/>
            <person name="Roncero M.I.G."/>
            <person name="Seong K.-Y."/>
            <person name="Tetko I.V."/>
            <person name="Urban M."/>
            <person name="Waalwijk C."/>
            <person name="Ward T.J."/>
            <person name="Yao J."/>
            <person name="Birren B.W."/>
            <person name="Kistler H.C."/>
        </authorList>
    </citation>
    <scope>NUCLEOTIDE SEQUENCE [LARGE SCALE GENOMIC DNA]</scope>
    <source>
        <strain evidence="7">PH-1 / ATCC MYA-4620 / FGSC 9075 / NRRL 31084</strain>
    </source>
</reference>
<protein>
    <recommendedName>
        <fullName evidence="3">Pre-rRNA-processing protein RIX1</fullName>
    </recommendedName>
</protein>
<dbReference type="PANTHER" id="PTHR34105:SF1">
    <property type="entry name" value="PROLINE-, GLUTAMIC ACID- AND LEUCINE-RICH PROTEIN 1"/>
    <property type="match status" value="1"/>
</dbReference>
<feature type="region of interest" description="Disordered" evidence="5">
    <location>
        <begin position="310"/>
        <end position="334"/>
    </location>
</feature>
<dbReference type="AlphaFoldDB" id="A0A098DUT1"/>
<evidence type="ECO:0000256" key="3">
    <source>
        <dbReference type="ARBA" id="ARBA00021502"/>
    </source>
</evidence>
<feature type="region of interest" description="Disordered" evidence="5">
    <location>
        <begin position="635"/>
        <end position="793"/>
    </location>
</feature>
<accession>A0A098DUT1</accession>
<organism evidence="7">
    <name type="scientific">Gibberella zeae (strain ATCC MYA-4620 / CBS 123657 / FGSC 9075 / NRRL 31084 / PH-1)</name>
    <name type="common">Wheat head blight fungus</name>
    <name type="synonym">Fusarium graminearum</name>
    <dbReference type="NCBI Taxonomy" id="229533"/>
    <lineage>
        <taxon>Eukaryota</taxon>
        <taxon>Fungi</taxon>
        <taxon>Dikarya</taxon>
        <taxon>Ascomycota</taxon>
        <taxon>Pezizomycotina</taxon>
        <taxon>Sordariomycetes</taxon>
        <taxon>Hypocreomycetidae</taxon>
        <taxon>Hypocreales</taxon>
        <taxon>Nectriaceae</taxon>
        <taxon>Fusarium</taxon>
    </lineage>
</organism>
<keyword evidence="4" id="KW-0539">Nucleus</keyword>
<proteinExistence type="inferred from homology"/>
<evidence type="ECO:0000256" key="2">
    <source>
        <dbReference type="ARBA" id="ARBA00010511"/>
    </source>
</evidence>
<accession>A0A0E0SF96</accession>
<dbReference type="PANTHER" id="PTHR34105">
    <property type="entry name" value="PROLINE-, GLUTAMIC ACID- AND LEUCINE-RICH PROTEIN 1"/>
    <property type="match status" value="1"/>
</dbReference>
<evidence type="ECO:0000256" key="4">
    <source>
        <dbReference type="ARBA" id="ARBA00023242"/>
    </source>
</evidence>
<comment type="similarity">
    <text evidence="2">Belongs to the RIX1/PELP1 family.</text>
</comment>
<reference evidence="7" key="2">
    <citation type="journal article" date="2010" name="Nature">
        <title>Comparative genomics reveals mobile pathogenicity chromosomes in Fusarium.</title>
        <authorList>
            <person name="Ma L.J."/>
            <person name="van der Does H.C."/>
            <person name="Borkovich K.A."/>
            <person name="Coleman J.J."/>
            <person name="Daboussi M.J."/>
            <person name="Di Pietro A."/>
            <person name="Dufresne M."/>
            <person name="Freitag M."/>
            <person name="Grabherr M."/>
            <person name="Henrissat B."/>
            <person name="Houterman P.M."/>
            <person name="Kang S."/>
            <person name="Shim W.B."/>
            <person name="Woloshuk C."/>
            <person name="Xie X."/>
            <person name="Xu J.R."/>
            <person name="Antoniw J."/>
            <person name="Baker S.E."/>
            <person name="Bluhm B.H."/>
            <person name="Breakspear A."/>
            <person name="Brown D.W."/>
            <person name="Butchko R.A."/>
            <person name="Chapman S."/>
            <person name="Coulson R."/>
            <person name="Coutinho P.M."/>
            <person name="Danchin E.G."/>
            <person name="Diener A."/>
            <person name="Gale L.R."/>
            <person name="Gardiner D.M."/>
            <person name="Goff S."/>
            <person name="Hammond-Kosack K.E."/>
            <person name="Hilburn K."/>
            <person name="Hua-Van A."/>
            <person name="Jonkers W."/>
            <person name="Kazan K."/>
            <person name="Kodira C.D."/>
            <person name="Koehrsen M."/>
            <person name="Kumar L."/>
            <person name="Lee Y.H."/>
            <person name="Li L."/>
            <person name="Manners J.M."/>
            <person name="Miranda-Saavedra D."/>
            <person name="Mukherjee M."/>
            <person name="Park G."/>
            <person name="Park J."/>
            <person name="Park S.Y."/>
            <person name="Proctor R.H."/>
            <person name="Regev A."/>
            <person name="Ruiz-Roldan M.C."/>
            <person name="Sain D."/>
            <person name="Sakthikumar S."/>
            <person name="Sykes S."/>
            <person name="Schwartz D.C."/>
            <person name="Turgeon B.G."/>
            <person name="Wapinski I."/>
            <person name="Yoder O."/>
            <person name="Young S."/>
            <person name="Zeng Q."/>
            <person name="Zhou S."/>
            <person name="Galagan J."/>
            <person name="Cuomo C.A."/>
            <person name="Kistler H.C."/>
            <person name="Rep M."/>
        </authorList>
    </citation>
    <scope>GENOME REANNOTATION</scope>
    <source>
        <strain evidence="7">PH-1 / ATCC MYA-4620 / FGSC 9075 / NRRL 31084</strain>
    </source>
</reference>
<name>A0A098DUT1_GIBZE</name>
<dbReference type="GO" id="GO:0005634">
    <property type="term" value="C:nucleus"/>
    <property type="evidence" value="ECO:0007669"/>
    <property type="project" value="UniProtKB-SubCell"/>
</dbReference>